<comment type="similarity">
    <text evidence="3">Belongs to the glycosyltransferase GT106 family.</text>
</comment>
<dbReference type="CDD" id="cd11299">
    <property type="entry name" value="O-FucT_plant"/>
    <property type="match status" value="1"/>
</dbReference>
<proteinExistence type="inferred from homology"/>
<evidence type="ECO:0000256" key="14">
    <source>
        <dbReference type="SAM" id="Phobius"/>
    </source>
</evidence>
<keyword evidence="5" id="KW-0808">Transferase</keyword>
<dbReference type="Pfam" id="PF10250">
    <property type="entry name" value="O-FucT"/>
    <property type="match status" value="1"/>
</dbReference>
<evidence type="ECO:0000256" key="13">
    <source>
        <dbReference type="ARBA" id="ARBA00030350"/>
    </source>
</evidence>
<comment type="pathway">
    <text evidence="2">Glycan metabolism.</text>
</comment>
<keyword evidence="11" id="KW-0294">Fucose metabolism</keyword>
<evidence type="ECO:0000256" key="5">
    <source>
        <dbReference type="ARBA" id="ARBA00022679"/>
    </source>
</evidence>
<comment type="subcellular location">
    <subcellularLocation>
        <location evidence="1">Membrane</location>
        <topology evidence="1">Single-pass type II membrane protein</topology>
    </subcellularLocation>
</comment>
<evidence type="ECO:0000256" key="12">
    <source>
        <dbReference type="ARBA" id="ARBA00023277"/>
    </source>
</evidence>
<keyword evidence="9 14" id="KW-0472">Membrane</keyword>
<gene>
    <name evidence="15" type="ORF">MANES_07G002200v8</name>
</gene>
<dbReference type="Gramene" id="Manes.07G002200.1.v8.1">
    <property type="protein sequence ID" value="Manes.07G002200.1.v8.1.CDS"/>
    <property type="gene ID" value="Manes.07G002200.v8.1"/>
</dbReference>
<dbReference type="OMA" id="NMSYHDR"/>
<accession>A0A2C9VH78</accession>
<dbReference type="InterPro" id="IPR024709">
    <property type="entry name" value="FucosylTrfase_pln"/>
</dbReference>
<comment type="caution">
    <text evidence="15">The sequence shown here is derived from an EMBL/GenBank/DDBJ whole genome shotgun (WGS) entry which is preliminary data.</text>
</comment>
<evidence type="ECO:0000256" key="10">
    <source>
        <dbReference type="ARBA" id="ARBA00023180"/>
    </source>
</evidence>
<dbReference type="OrthoDB" id="2016498at2759"/>
<evidence type="ECO:0000256" key="4">
    <source>
        <dbReference type="ARBA" id="ARBA00022676"/>
    </source>
</evidence>
<evidence type="ECO:0000256" key="2">
    <source>
        <dbReference type="ARBA" id="ARBA00004881"/>
    </source>
</evidence>
<keyword evidence="4" id="KW-0328">Glycosyltransferase</keyword>
<evidence type="ECO:0000256" key="8">
    <source>
        <dbReference type="ARBA" id="ARBA00022989"/>
    </source>
</evidence>
<protein>
    <recommendedName>
        <fullName evidence="13">O-fucosyltransferase family protein</fullName>
    </recommendedName>
</protein>
<dbReference type="InterPro" id="IPR019378">
    <property type="entry name" value="GDP-Fuc_O-FucTrfase"/>
</dbReference>
<reference evidence="16" key="1">
    <citation type="journal article" date="2016" name="Nat. Biotechnol.">
        <title>Sequencing wild and cultivated cassava and related species reveals extensive interspecific hybridization and genetic diversity.</title>
        <authorList>
            <person name="Bredeson J.V."/>
            <person name="Lyons J.B."/>
            <person name="Prochnik S.E."/>
            <person name="Wu G.A."/>
            <person name="Ha C.M."/>
            <person name="Edsinger-Gonzales E."/>
            <person name="Grimwood J."/>
            <person name="Schmutz J."/>
            <person name="Rabbi I.Y."/>
            <person name="Egesi C."/>
            <person name="Nauluvula P."/>
            <person name="Lebot V."/>
            <person name="Ndunguru J."/>
            <person name="Mkamilo G."/>
            <person name="Bart R.S."/>
            <person name="Setter T.L."/>
            <person name="Gleadow R.M."/>
            <person name="Kulakow P."/>
            <person name="Ferguson M.E."/>
            <person name="Rounsley S."/>
            <person name="Rokhsar D.S."/>
        </authorList>
    </citation>
    <scope>NUCLEOTIDE SEQUENCE [LARGE SCALE GENOMIC DNA]</scope>
    <source>
        <strain evidence="16">cv. AM560-2</strain>
    </source>
</reference>
<dbReference type="GO" id="GO:0016757">
    <property type="term" value="F:glycosyltransferase activity"/>
    <property type="evidence" value="ECO:0007669"/>
    <property type="project" value="UniProtKB-KW"/>
</dbReference>
<feature type="transmembrane region" description="Helical" evidence="14">
    <location>
        <begin position="55"/>
        <end position="73"/>
    </location>
</feature>
<keyword evidence="6 14" id="KW-0812">Transmembrane</keyword>
<dbReference type="STRING" id="3983.A0A2C9VH78"/>
<organism evidence="15 16">
    <name type="scientific">Manihot esculenta</name>
    <name type="common">Cassava</name>
    <name type="synonym">Jatropha manihot</name>
    <dbReference type="NCBI Taxonomy" id="3983"/>
    <lineage>
        <taxon>Eukaryota</taxon>
        <taxon>Viridiplantae</taxon>
        <taxon>Streptophyta</taxon>
        <taxon>Embryophyta</taxon>
        <taxon>Tracheophyta</taxon>
        <taxon>Spermatophyta</taxon>
        <taxon>Magnoliopsida</taxon>
        <taxon>eudicotyledons</taxon>
        <taxon>Gunneridae</taxon>
        <taxon>Pentapetalae</taxon>
        <taxon>rosids</taxon>
        <taxon>fabids</taxon>
        <taxon>Malpighiales</taxon>
        <taxon>Euphorbiaceae</taxon>
        <taxon>Crotonoideae</taxon>
        <taxon>Manihoteae</taxon>
        <taxon>Manihot</taxon>
    </lineage>
</organism>
<evidence type="ECO:0000256" key="3">
    <source>
        <dbReference type="ARBA" id="ARBA00007737"/>
    </source>
</evidence>
<dbReference type="GO" id="GO:0006004">
    <property type="term" value="P:fucose metabolic process"/>
    <property type="evidence" value="ECO:0007669"/>
    <property type="project" value="UniProtKB-KW"/>
</dbReference>
<dbReference type="GO" id="GO:0005737">
    <property type="term" value="C:cytoplasm"/>
    <property type="evidence" value="ECO:0000318"/>
    <property type="project" value="GO_Central"/>
</dbReference>
<keyword evidence="10" id="KW-0325">Glycoprotein</keyword>
<dbReference type="GO" id="GO:0016020">
    <property type="term" value="C:membrane"/>
    <property type="evidence" value="ECO:0007669"/>
    <property type="project" value="UniProtKB-SubCell"/>
</dbReference>
<sequence length="597" mass="66896">MAKPKHNAKKVSYISVPSEVINSLSSSSLQTLLLSPKKPSRNRFLSWSSYKSPRVWFFGLFLFGFLGMLKLWFDLDPLVPFYPYPCLTSQTQGNSFPNGYSRSQLVVPSNGQKNKEPGPVNGMGQKSVVALASSSEKSGESAAEDEPLKIIVQSKPLLSNGYGKSDGDGKESEFWMQPDGLGYKPCLDFSSEYRRGSEVIVKDRRKYLLVVVSGGMNQQRNQIVDAVVIARILGAALVVPILQVNVIWGDESEFSDIFDLEHFKGVLAKDVRIVSSLPSTHIMTRPVVERRTPLHVSPQWIRARYLKRLNREGVLLLRGLDSRLSKDLPSDLQKLRCKVAFHALRFAPSIVELGNRLAERMRSKGPYLALHLRMEKDVWVRTGCLPGLSPEYDEMINNERKQRPELLTGRSNMTYHERKLAGLCPLNALEVTRLLKALGAPKDARIYWAGGQPLGGKEALLPLTDEFPHFYNKEDLALPGELEPVANKASLMAAIDYIVSEKSDVFMASHGGNMGHAIQGQRAYAGHKKYITPNKRHMLPFFLKSSLPEPEFNRIIKDLHSDSLGQPELRNNKAGRDVTKYPVPECMCKDSHTHTSK</sequence>
<evidence type="ECO:0000313" key="16">
    <source>
        <dbReference type="Proteomes" id="UP000091857"/>
    </source>
</evidence>
<evidence type="ECO:0000256" key="7">
    <source>
        <dbReference type="ARBA" id="ARBA00022968"/>
    </source>
</evidence>
<evidence type="ECO:0000256" key="1">
    <source>
        <dbReference type="ARBA" id="ARBA00004606"/>
    </source>
</evidence>
<keyword evidence="16" id="KW-1185">Reference proteome</keyword>
<dbReference type="EMBL" id="CM004393">
    <property type="protein sequence ID" value="OAY44748.1"/>
    <property type="molecule type" value="Genomic_DNA"/>
</dbReference>
<dbReference type="PANTHER" id="PTHR31741">
    <property type="entry name" value="OS02G0726500 PROTEIN-RELATED"/>
    <property type="match status" value="1"/>
</dbReference>
<dbReference type="AlphaFoldDB" id="A0A2C9VH78"/>
<evidence type="ECO:0000256" key="9">
    <source>
        <dbReference type="ARBA" id="ARBA00023136"/>
    </source>
</evidence>
<evidence type="ECO:0000256" key="11">
    <source>
        <dbReference type="ARBA" id="ARBA00023253"/>
    </source>
</evidence>
<name>A0A2C9VH78_MANES</name>
<evidence type="ECO:0000313" key="15">
    <source>
        <dbReference type="EMBL" id="OAY44748.1"/>
    </source>
</evidence>
<keyword evidence="8 14" id="KW-1133">Transmembrane helix</keyword>
<keyword evidence="12" id="KW-0119">Carbohydrate metabolism</keyword>
<keyword evidence="7" id="KW-0735">Signal-anchor</keyword>
<dbReference type="Proteomes" id="UP000091857">
    <property type="component" value="Chromosome 7"/>
</dbReference>
<dbReference type="PANTHER" id="PTHR31741:SF66">
    <property type="entry name" value="O-FUCOSYLTRANSFERASE 20"/>
    <property type="match status" value="1"/>
</dbReference>
<evidence type="ECO:0000256" key="6">
    <source>
        <dbReference type="ARBA" id="ARBA00022692"/>
    </source>
</evidence>